<keyword evidence="10 12" id="KW-0456">Lyase</keyword>
<comment type="cofactor">
    <cofactor evidence="1 12">
        <name>pyridoxal 5'-phosphate</name>
        <dbReference type="ChEBI" id="CHEBI:597326"/>
    </cofactor>
</comment>
<evidence type="ECO:0000256" key="9">
    <source>
        <dbReference type="ARBA" id="ARBA00023141"/>
    </source>
</evidence>
<keyword evidence="7 12" id="KW-0822">Tryptophan biosynthesis</keyword>
<evidence type="ECO:0000256" key="7">
    <source>
        <dbReference type="ARBA" id="ARBA00022822"/>
    </source>
</evidence>
<dbReference type="GO" id="GO:0004834">
    <property type="term" value="F:tryptophan synthase activity"/>
    <property type="evidence" value="ECO:0007669"/>
    <property type="project" value="UniProtKB-UniRule"/>
</dbReference>
<dbReference type="InterPro" id="IPR036052">
    <property type="entry name" value="TrpB-like_PALP_sf"/>
</dbReference>
<dbReference type="Proteomes" id="UP000547510">
    <property type="component" value="Unassembled WGS sequence"/>
</dbReference>
<accession>A0A841CT81</accession>
<evidence type="ECO:0000256" key="2">
    <source>
        <dbReference type="ARBA" id="ARBA00002786"/>
    </source>
</evidence>
<dbReference type="Pfam" id="PF00291">
    <property type="entry name" value="PALP"/>
    <property type="match status" value="1"/>
</dbReference>
<comment type="similarity">
    <text evidence="4 12">Belongs to the TrpB family.</text>
</comment>
<gene>
    <name evidence="12" type="primary">trpB</name>
    <name evidence="14" type="ORF">FHS29_006145</name>
</gene>
<comment type="subunit">
    <text evidence="5 12">Tetramer of two alpha and two beta chains.</text>
</comment>
<dbReference type="EMBL" id="JACHJN010000011">
    <property type="protein sequence ID" value="MBB5959524.1"/>
    <property type="molecule type" value="Genomic_DNA"/>
</dbReference>
<reference evidence="14 15" key="1">
    <citation type="submission" date="2020-08" db="EMBL/GenBank/DDBJ databases">
        <title>Genomic Encyclopedia of Type Strains, Phase III (KMG-III): the genomes of soil and plant-associated and newly described type strains.</title>
        <authorList>
            <person name="Whitman W."/>
        </authorList>
    </citation>
    <scope>NUCLEOTIDE SEQUENCE [LARGE SCALE GENOMIC DNA]</scope>
    <source>
        <strain evidence="14 15">CECT 8640</strain>
    </source>
</reference>
<evidence type="ECO:0000256" key="12">
    <source>
        <dbReference type="HAMAP-Rule" id="MF_00133"/>
    </source>
</evidence>
<dbReference type="InterPro" id="IPR001926">
    <property type="entry name" value="TrpB-like_PALP"/>
</dbReference>
<dbReference type="NCBIfam" id="TIGR01415">
    <property type="entry name" value="trpB_rel"/>
    <property type="match status" value="1"/>
</dbReference>
<comment type="caution">
    <text evidence="14">The sequence shown here is derived from an EMBL/GenBank/DDBJ whole genome shotgun (WGS) entry which is preliminary data.</text>
</comment>
<evidence type="ECO:0000313" key="15">
    <source>
        <dbReference type="Proteomes" id="UP000547510"/>
    </source>
</evidence>
<dbReference type="RefSeq" id="WP_184696488.1">
    <property type="nucleotide sequence ID" value="NZ_JACHJN010000011.1"/>
</dbReference>
<dbReference type="PIRSF" id="PIRSF001413">
    <property type="entry name" value="Trp_syn_beta"/>
    <property type="match status" value="1"/>
</dbReference>
<evidence type="ECO:0000259" key="13">
    <source>
        <dbReference type="Pfam" id="PF00291"/>
    </source>
</evidence>
<dbReference type="AlphaFoldDB" id="A0A841CT81"/>
<keyword evidence="9 12" id="KW-0057">Aromatic amino acid biosynthesis</keyword>
<dbReference type="EC" id="4.2.1.20" evidence="12"/>
<dbReference type="InterPro" id="IPR006316">
    <property type="entry name" value="Trp_synth_b-like"/>
</dbReference>
<dbReference type="GO" id="GO:0005737">
    <property type="term" value="C:cytoplasm"/>
    <property type="evidence" value="ECO:0007669"/>
    <property type="project" value="TreeGrafter"/>
</dbReference>
<dbReference type="InterPro" id="IPR006653">
    <property type="entry name" value="Trp_synth_b_CS"/>
</dbReference>
<dbReference type="InterPro" id="IPR023026">
    <property type="entry name" value="Trp_synth_beta/beta-like"/>
</dbReference>
<organism evidence="14 15">
    <name type="scientific">Saccharothrix tamanrassetensis</name>
    <dbReference type="NCBI Taxonomy" id="1051531"/>
    <lineage>
        <taxon>Bacteria</taxon>
        <taxon>Bacillati</taxon>
        <taxon>Actinomycetota</taxon>
        <taxon>Actinomycetes</taxon>
        <taxon>Pseudonocardiales</taxon>
        <taxon>Pseudonocardiaceae</taxon>
        <taxon>Saccharothrix</taxon>
    </lineage>
</organism>
<sequence>MKKFLLSEEEMPTQWYNILPDLPKPLRSPLHPVTHEPIRAEDLQPLLPDEVIAQEFSPQRWIDIPDEVREVYRIWRPSPLYRADRLEKALDTPAKIYFKYEAVSPAGSHKPNTAVPQVFYNARQGVKRVTTETGAGQWGSALSFAGSLFGVGVTVYMVKASFQQKPHRRSLMETWGGEVFPSPSDRTRAGRGILAGDPDSPGSLGIAISEAVEDALAHDDTKFALGSAMNHVVLHQTVIGLEAKRQLEMAGDYPDVVVGCVGGGSNYSGLSFPFLADTLTGKRTGTRFIAAEPAACPTLTRGRYTYDYPDTAGLGPLLHMRTMGHGFIPPPIHAGGLRFHGDAPTLCLLHDEGYVEARAYNQNEVFTEAVRFARSEGFVMAPESSHALRGAVAEALAAKEAGEARTILFGFSGHGHFDMGAFDSFLAGRLEDYELPQEQIDAAFAELPLVEAKTV</sequence>
<feature type="modified residue" description="N6-(pyridoxal phosphate)lysine" evidence="12">
    <location>
        <position position="110"/>
    </location>
</feature>
<name>A0A841CT81_9PSEU</name>
<evidence type="ECO:0000256" key="1">
    <source>
        <dbReference type="ARBA" id="ARBA00001933"/>
    </source>
</evidence>
<dbReference type="SUPFAM" id="SSF53686">
    <property type="entry name" value="Tryptophan synthase beta subunit-like PLP-dependent enzymes"/>
    <property type="match status" value="1"/>
</dbReference>
<evidence type="ECO:0000256" key="6">
    <source>
        <dbReference type="ARBA" id="ARBA00022605"/>
    </source>
</evidence>
<dbReference type="GO" id="GO:0052684">
    <property type="term" value="F:L-serine hydro-lyase (adding indole, L-tryptophan-forming) activity"/>
    <property type="evidence" value="ECO:0007669"/>
    <property type="project" value="TreeGrafter"/>
</dbReference>
<dbReference type="HAMAP" id="MF_00133">
    <property type="entry name" value="Trp_synth_beta"/>
    <property type="match status" value="1"/>
</dbReference>
<proteinExistence type="inferred from homology"/>
<evidence type="ECO:0000256" key="4">
    <source>
        <dbReference type="ARBA" id="ARBA00009982"/>
    </source>
</evidence>
<comment type="catalytic activity">
    <reaction evidence="11 12">
        <text>(1S,2R)-1-C-(indol-3-yl)glycerol 3-phosphate + L-serine = D-glyceraldehyde 3-phosphate + L-tryptophan + H2O</text>
        <dbReference type="Rhea" id="RHEA:10532"/>
        <dbReference type="ChEBI" id="CHEBI:15377"/>
        <dbReference type="ChEBI" id="CHEBI:33384"/>
        <dbReference type="ChEBI" id="CHEBI:57912"/>
        <dbReference type="ChEBI" id="CHEBI:58866"/>
        <dbReference type="ChEBI" id="CHEBI:59776"/>
        <dbReference type="EC" id="4.2.1.20"/>
    </reaction>
</comment>
<dbReference type="Gene3D" id="3.40.50.1100">
    <property type="match status" value="2"/>
</dbReference>
<keyword evidence="6 12" id="KW-0028">Amino-acid biosynthesis</keyword>
<keyword evidence="15" id="KW-1185">Reference proteome</keyword>
<comment type="pathway">
    <text evidence="3 12">Amino-acid biosynthesis; L-tryptophan biosynthesis; L-tryptophan from chorismate: step 5/5.</text>
</comment>
<evidence type="ECO:0000256" key="5">
    <source>
        <dbReference type="ARBA" id="ARBA00011270"/>
    </source>
</evidence>
<evidence type="ECO:0000256" key="11">
    <source>
        <dbReference type="ARBA" id="ARBA00049047"/>
    </source>
</evidence>
<evidence type="ECO:0000256" key="3">
    <source>
        <dbReference type="ARBA" id="ARBA00004733"/>
    </source>
</evidence>
<dbReference type="PANTHER" id="PTHR48077:SF6">
    <property type="entry name" value="TRYPTOPHAN SYNTHASE"/>
    <property type="match status" value="1"/>
</dbReference>
<comment type="function">
    <text evidence="2 12">The beta subunit is responsible for the synthesis of L-tryptophan from indole and L-serine.</text>
</comment>
<evidence type="ECO:0000256" key="10">
    <source>
        <dbReference type="ARBA" id="ARBA00023239"/>
    </source>
</evidence>
<keyword evidence="8 12" id="KW-0663">Pyridoxal phosphate</keyword>
<protein>
    <recommendedName>
        <fullName evidence="12">Tryptophan synthase beta chain</fullName>
        <ecNumber evidence="12">4.2.1.20</ecNumber>
    </recommendedName>
</protein>
<dbReference type="GO" id="GO:0030170">
    <property type="term" value="F:pyridoxal phosphate binding"/>
    <property type="evidence" value="ECO:0007669"/>
    <property type="project" value="InterPro"/>
</dbReference>
<dbReference type="NCBIfam" id="NF009057">
    <property type="entry name" value="PRK12391.1"/>
    <property type="match status" value="1"/>
</dbReference>
<dbReference type="UniPathway" id="UPA00035">
    <property type="reaction ID" value="UER00044"/>
</dbReference>
<dbReference type="PIRSF" id="PIRSF500824">
    <property type="entry name" value="TrpB_prok"/>
    <property type="match status" value="1"/>
</dbReference>
<evidence type="ECO:0000313" key="14">
    <source>
        <dbReference type="EMBL" id="MBB5959524.1"/>
    </source>
</evidence>
<dbReference type="PROSITE" id="PS00168">
    <property type="entry name" value="TRP_SYNTHASE_BETA"/>
    <property type="match status" value="1"/>
</dbReference>
<evidence type="ECO:0000256" key="8">
    <source>
        <dbReference type="ARBA" id="ARBA00022898"/>
    </source>
</evidence>
<feature type="domain" description="Tryptophan synthase beta chain-like PALP" evidence="13">
    <location>
        <begin position="75"/>
        <end position="413"/>
    </location>
</feature>
<dbReference type="PANTHER" id="PTHR48077">
    <property type="entry name" value="TRYPTOPHAN SYNTHASE-RELATED"/>
    <property type="match status" value="1"/>
</dbReference>